<dbReference type="Pfam" id="PF08386">
    <property type="entry name" value="Abhydrolase_4"/>
    <property type="match status" value="1"/>
</dbReference>
<dbReference type="EMBL" id="JBHUCX010000008">
    <property type="protein sequence ID" value="MFD1673562.1"/>
    <property type="molecule type" value="Genomic_DNA"/>
</dbReference>
<gene>
    <name evidence="3" type="ORF">ACFSB2_02405</name>
</gene>
<evidence type="ECO:0000313" key="4">
    <source>
        <dbReference type="Proteomes" id="UP001597079"/>
    </source>
</evidence>
<dbReference type="Gene3D" id="3.40.50.1820">
    <property type="entry name" value="alpha/beta hydrolase"/>
    <property type="match status" value="1"/>
</dbReference>
<sequence>MPIANVNNINVYYEIHGDGDPLCLIPGLNNDVRDYKKIVTLLSKSFKVIVLDNRGSGRTEKPDDPYSISIMSQDVVELLRYLGIDKAHIVGISLGGRIATELVLEHQDMVNTLILVSTYVSRIERNLQSRRLDIIIKLLSIWKQNDGVLRQREAARGYDATHRLHEIKVSTLIIHGKKDTFTPYKFAEDMHAKIRNSRLITFNSGHMFFFFRPEQLFNAITNFLLKS</sequence>
<proteinExistence type="predicted"/>
<evidence type="ECO:0000313" key="3">
    <source>
        <dbReference type="EMBL" id="MFD1673562.1"/>
    </source>
</evidence>
<evidence type="ECO:0000259" key="2">
    <source>
        <dbReference type="Pfam" id="PF08386"/>
    </source>
</evidence>
<protein>
    <submittedName>
        <fullName evidence="3">Alpha/beta fold hydrolase</fullName>
    </submittedName>
</protein>
<keyword evidence="3" id="KW-0378">Hydrolase</keyword>
<dbReference type="RefSeq" id="WP_377941000.1">
    <property type="nucleotide sequence ID" value="NZ_JBHUCX010000008.1"/>
</dbReference>
<dbReference type="InterPro" id="IPR013595">
    <property type="entry name" value="Pept_S33_TAP-like_C"/>
</dbReference>
<dbReference type="InterPro" id="IPR029058">
    <property type="entry name" value="AB_hydrolase_fold"/>
</dbReference>
<feature type="domain" description="Peptidase S33 tripeptidyl aminopeptidase-like C-terminal" evidence="2">
    <location>
        <begin position="168"/>
        <end position="225"/>
    </location>
</feature>
<dbReference type="Pfam" id="PF00561">
    <property type="entry name" value="Abhydrolase_1"/>
    <property type="match status" value="1"/>
</dbReference>
<dbReference type="GO" id="GO:0016787">
    <property type="term" value="F:hydrolase activity"/>
    <property type="evidence" value="ECO:0007669"/>
    <property type="project" value="UniProtKB-KW"/>
</dbReference>
<feature type="domain" description="AB hydrolase-1" evidence="1">
    <location>
        <begin position="21"/>
        <end position="124"/>
    </location>
</feature>
<dbReference type="PRINTS" id="PR00111">
    <property type="entry name" value="ABHYDROLASE"/>
</dbReference>
<accession>A0ABW4JBF4</accession>
<dbReference type="InterPro" id="IPR050471">
    <property type="entry name" value="AB_hydrolase"/>
</dbReference>
<evidence type="ECO:0000259" key="1">
    <source>
        <dbReference type="Pfam" id="PF00561"/>
    </source>
</evidence>
<organism evidence="3 4">
    <name type="scientific">Alicyclobacillus fodiniaquatilis</name>
    <dbReference type="NCBI Taxonomy" id="1661150"/>
    <lineage>
        <taxon>Bacteria</taxon>
        <taxon>Bacillati</taxon>
        <taxon>Bacillota</taxon>
        <taxon>Bacilli</taxon>
        <taxon>Bacillales</taxon>
        <taxon>Alicyclobacillaceae</taxon>
        <taxon>Alicyclobacillus</taxon>
    </lineage>
</organism>
<comment type="caution">
    <text evidence="3">The sequence shown here is derived from an EMBL/GenBank/DDBJ whole genome shotgun (WGS) entry which is preliminary data.</text>
</comment>
<dbReference type="PANTHER" id="PTHR43433">
    <property type="entry name" value="HYDROLASE, ALPHA/BETA FOLD FAMILY PROTEIN"/>
    <property type="match status" value="1"/>
</dbReference>
<dbReference type="PANTHER" id="PTHR43433:SF5">
    <property type="entry name" value="AB HYDROLASE-1 DOMAIN-CONTAINING PROTEIN"/>
    <property type="match status" value="1"/>
</dbReference>
<keyword evidence="4" id="KW-1185">Reference proteome</keyword>
<dbReference type="Proteomes" id="UP001597079">
    <property type="component" value="Unassembled WGS sequence"/>
</dbReference>
<dbReference type="SUPFAM" id="SSF53474">
    <property type="entry name" value="alpha/beta-Hydrolases"/>
    <property type="match status" value="1"/>
</dbReference>
<dbReference type="InterPro" id="IPR000073">
    <property type="entry name" value="AB_hydrolase_1"/>
</dbReference>
<reference evidence="4" key="1">
    <citation type="journal article" date="2019" name="Int. J. Syst. Evol. Microbiol.">
        <title>The Global Catalogue of Microorganisms (GCM) 10K type strain sequencing project: providing services to taxonomists for standard genome sequencing and annotation.</title>
        <authorList>
            <consortium name="The Broad Institute Genomics Platform"/>
            <consortium name="The Broad Institute Genome Sequencing Center for Infectious Disease"/>
            <person name="Wu L."/>
            <person name="Ma J."/>
        </authorList>
    </citation>
    <scope>NUCLEOTIDE SEQUENCE [LARGE SCALE GENOMIC DNA]</scope>
    <source>
        <strain evidence="4">CGMCC 1.12286</strain>
    </source>
</reference>
<name>A0ABW4JBF4_9BACL</name>